<comment type="caution">
    <text evidence="1">The sequence shown here is derived from an EMBL/GenBank/DDBJ whole genome shotgun (WGS) entry which is preliminary data.</text>
</comment>
<accession>A0A6A3J3D1</accession>
<dbReference type="EMBL" id="QXFY01002771">
    <property type="protein sequence ID" value="KAE9292572.1"/>
    <property type="molecule type" value="Genomic_DNA"/>
</dbReference>
<dbReference type="EMBL" id="QXFW01001556">
    <property type="protein sequence ID" value="KAE8989040.1"/>
    <property type="molecule type" value="Genomic_DNA"/>
</dbReference>
<proteinExistence type="predicted"/>
<evidence type="ECO:0000313" key="2">
    <source>
        <dbReference type="EMBL" id="KAE9292572.1"/>
    </source>
</evidence>
<gene>
    <name evidence="2" type="ORF">PF008_g25029</name>
    <name evidence="1" type="ORF">PF011_g18931</name>
</gene>
<dbReference type="Proteomes" id="UP000486351">
    <property type="component" value="Unassembled WGS sequence"/>
</dbReference>
<dbReference type="AlphaFoldDB" id="A0A6A3J3D1"/>
<evidence type="ECO:0000313" key="3">
    <source>
        <dbReference type="Proteomes" id="UP000460718"/>
    </source>
</evidence>
<dbReference type="Proteomes" id="UP000460718">
    <property type="component" value="Unassembled WGS sequence"/>
</dbReference>
<organism evidence="1 3">
    <name type="scientific">Phytophthora fragariae</name>
    <dbReference type="NCBI Taxonomy" id="53985"/>
    <lineage>
        <taxon>Eukaryota</taxon>
        <taxon>Sar</taxon>
        <taxon>Stramenopiles</taxon>
        <taxon>Oomycota</taxon>
        <taxon>Peronosporomycetes</taxon>
        <taxon>Peronosporales</taxon>
        <taxon>Peronosporaceae</taxon>
        <taxon>Phytophthora</taxon>
    </lineage>
</organism>
<evidence type="ECO:0000313" key="4">
    <source>
        <dbReference type="Proteomes" id="UP000486351"/>
    </source>
</evidence>
<protein>
    <submittedName>
        <fullName evidence="1">Uncharacterized protein</fullName>
    </submittedName>
</protein>
<reference evidence="3 4" key="1">
    <citation type="submission" date="2018-09" db="EMBL/GenBank/DDBJ databases">
        <title>Genomic investigation of the strawberry pathogen Phytophthora fragariae indicates pathogenicity is determined by transcriptional variation in three key races.</title>
        <authorList>
            <person name="Adams T.M."/>
            <person name="Armitage A.D."/>
            <person name="Sobczyk M.K."/>
            <person name="Bates H.J."/>
            <person name="Dunwell J.M."/>
            <person name="Nellist C.F."/>
            <person name="Harrison R.J."/>
        </authorList>
    </citation>
    <scope>NUCLEOTIDE SEQUENCE [LARGE SCALE GENOMIC DNA]</scope>
    <source>
        <strain evidence="2 4">NOV-77</strain>
        <strain evidence="1 3">SCRP245</strain>
    </source>
</reference>
<name>A0A6A3J3D1_9STRA</name>
<evidence type="ECO:0000313" key="1">
    <source>
        <dbReference type="EMBL" id="KAE8989040.1"/>
    </source>
</evidence>
<sequence length="53" mass="5983">MVEMNGQRQASVDEQIRRRVQEPTLQLTDAEITSAQAKSRLVQRLLEAACIEA</sequence>